<evidence type="ECO:0000256" key="2">
    <source>
        <dbReference type="ARBA" id="ARBA00022475"/>
    </source>
</evidence>
<gene>
    <name evidence="14" type="ORF">ABE28_002115</name>
</gene>
<keyword evidence="2" id="KW-1003">Cell membrane</keyword>
<dbReference type="Pfam" id="PF13115">
    <property type="entry name" value="YtkA"/>
    <property type="match status" value="1"/>
</dbReference>
<dbReference type="KEGG" id="bmur:ABE28_002115"/>
<dbReference type="EMBL" id="CP017080">
    <property type="protein sequence ID" value="AOH53130.1"/>
    <property type="molecule type" value="Genomic_DNA"/>
</dbReference>
<dbReference type="InterPro" id="IPR007348">
    <property type="entry name" value="CopC_dom"/>
</dbReference>
<dbReference type="InterPro" id="IPR032694">
    <property type="entry name" value="CopC/D"/>
</dbReference>
<feature type="domain" description="Copper resistance protein D" evidence="12">
    <location>
        <begin position="334"/>
        <end position="425"/>
    </location>
</feature>
<dbReference type="Gene3D" id="2.60.40.1220">
    <property type="match status" value="1"/>
</dbReference>
<reference evidence="14 15" key="1">
    <citation type="submission" date="2016-08" db="EMBL/GenBank/DDBJ databases">
        <title>Complete genome sequence of Bacillus muralis G25-68, a strain with toxicity to nematodes.</title>
        <authorList>
            <person name="Zheng Z."/>
        </authorList>
    </citation>
    <scope>NUCLEOTIDE SEQUENCE [LARGE SCALE GENOMIC DNA]</scope>
    <source>
        <strain evidence="14 15">G25-68</strain>
    </source>
</reference>
<evidence type="ECO:0000256" key="5">
    <source>
        <dbReference type="ARBA" id="ARBA00022729"/>
    </source>
</evidence>
<evidence type="ECO:0000256" key="4">
    <source>
        <dbReference type="ARBA" id="ARBA00022723"/>
    </source>
</evidence>
<evidence type="ECO:0000256" key="8">
    <source>
        <dbReference type="ARBA" id="ARBA00023136"/>
    </source>
</evidence>
<evidence type="ECO:0000259" key="13">
    <source>
        <dbReference type="Pfam" id="PF13115"/>
    </source>
</evidence>
<organism evidence="14 15">
    <name type="scientific">Peribacillus muralis</name>
    <dbReference type="NCBI Taxonomy" id="264697"/>
    <lineage>
        <taxon>Bacteria</taxon>
        <taxon>Bacillati</taxon>
        <taxon>Bacillota</taxon>
        <taxon>Bacilli</taxon>
        <taxon>Bacillales</taxon>
        <taxon>Bacillaceae</taxon>
        <taxon>Peribacillus</taxon>
    </lineage>
</organism>
<feature type="transmembrane region" description="Helical" evidence="9">
    <location>
        <begin position="261"/>
        <end position="282"/>
    </location>
</feature>
<evidence type="ECO:0000256" key="7">
    <source>
        <dbReference type="ARBA" id="ARBA00023008"/>
    </source>
</evidence>
<keyword evidence="8 9" id="KW-0472">Membrane</keyword>
<evidence type="ECO:0000256" key="10">
    <source>
        <dbReference type="SAM" id="SignalP"/>
    </source>
</evidence>
<feature type="transmembrane region" description="Helical" evidence="9">
    <location>
        <begin position="231"/>
        <end position="249"/>
    </location>
</feature>
<dbReference type="Proteomes" id="UP000077926">
    <property type="component" value="Chromosome"/>
</dbReference>
<evidence type="ECO:0000256" key="6">
    <source>
        <dbReference type="ARBA" id="ARBA00022989"/>
    </source>
</evidence>
<keyword evidence="15" id="KW-1185">Reference proteome</keyword>
<dbReference type="GO" id="GO:0005886">
    <property type="term" value="C:plasma membrane"/>
    <property type="evidence" value="ECO:0007669"/>
    <property type="project" value="UniProtKB-SubCell"/>
</dbReference>
<dbReference type="InterPro" id="IPR008457">
    <property type="entry name" value="Cu-R_CopD_dom"/>
</dbReference>
<sequence length="546" mass="59877">MKNYLWLVISLFSLLLYPAMAFGHATVTSSNPSPNEAMDTLPEKISIQFSENIQPAFHSLEVFSQDGQKVPVQKSAISEQSEKILEAKWKGTVDEGVYYIKWRVVSSDGHPIEGTIPFQLGDSASLSDQDNSNVNAGFPSSINVFLQGLQYISFAALAGILFFRLSLTKDYRLFQASGRARLYLWISYVGLALAIFSSLPLKVTIDAGVGWTDAFNGTYIKEILNGTNFGTIWIIQILMLILLFLALYFMLDNPLNKSLPFLSLIMTVFLMLGKALTGHTAAVPNHVLAVLMDFLHILSMALWLGGLMALLVILPGLAGRQGVQEDKKIFYWTIIQRFSRWAFAFVIVLIVSGIYSSLQHVPTIHSLFHTTYGQLLLAKVGLMSVMTVLGAWHFFKSKTQTNKLGYSAGIELGLGIAALLVAALLTNVQTAMSSPGPFEKTIKTEENNKVTLTVTPNEVGDNRIQVELANGGEPITDIEQITITMQPADSQGGGGEIKLQLQAKTKGKFTSKSLLTSPGKWNIHVHGLTESLDSINADFTIFIGNS</sequence>
<accession>A0A1B3XIS1</accession>
<evidence type="ECO:0000256" key="9">
    <source>
        <dbReference type="SAM" id="Phobius"/>
    </source>
</evidence>
<dbReference type="GO" id="GO:0046688">
    <property type="term" value="P:response to copper ion"/>
    <property type="evidence" value="ECO:0007669"/>
    <property type="project" value="InterPro"/>
</dbReference>
<protein>
    <recommendedName>
        <fullName evidence="16">Copper resistance protein CopC</fullName>
    </recommendedName>
</protein>
<feature type="transmembrane region" description="Helical" evidence="9">
    <location>
        <begin position="294"/>
        <end position="317"/>
    </location>
</feature>
<dbReference type="PANTHER" id="PTHR34820:SF4">
    <property type="entry name" value="INNER MEMBRANE PROTEIN YEBZ"/>
    <property type="match status" value="1"/>
</dbReference>
<dbReference type="GO" id="GO:0005507">
    <property type="term" value="F:copper ion binding"/>
    <property type="evidence" value="ECO:0007669"/>
    <property type="project" value="InterPro"/>
</dbReference>
<dbReference type="GO" id="GO:0042597">
    <property type="term" value="C:periplasmic space"/>
    <property type="evidence" value="ECO:0007669"/>
    <property type="project" value="InterPro"/>
</dbReference>
<evidence type="ECO:0000313" key="15">
    <source>
        <dbReference type="Proteomes" id="UP000077926"/>
    </source>
</evidence>
<proteinExistence type="predicted"/>
<evidence type="ECO:0008006" key="16">
    <source>
        <dbReference type="Google" id="ProtNLM"/>
    </source>
</evidence>
<dbReference type="RefSeq" id="WP_064462287.1">
    <property type="nucleotide sequence ID" value="NZ_CP017080.1"/>
</dbReference>
<feature type="chain" id="PRO_5008555544" description="Copper resistance protein CopC" evidence="10">
    <location>
        <begin position="22"/>
        <end position="546"/>
    </location>
</feature>
<keyword evidence="3 9" id="KW-0812">Transmembrane</keyword>
<feature type="transmembrane region" description="Helical" evidence="9">
    <location>
        <begin position="338"/>
        <end position="356"/>
    </location>
</feature>
<dbReference type="Pfam" id="PF05425">
    <property type="entry name" value="CopD"/>
    <property type="match status" value="1"/>
</dbReference>
<comment type="subcellular location">
    <subcellularLocation>
        <location evidence="1">Cell membrane</location>
        <topology evidence="1">Multi-pass membrane protein</topology>
    </subcellularLocation>
</comment>
<dbReference type="InterPro" id="IPR014756">
    <property type="entry name" value="Ig_E-set"/>
</dbReference>
<keyword evidence="6 9" id="KW-1133">Transmembrane helix</keyword>
<dbReference type="SUPFAM" id="SSF81296">
    <property type="entry name" value="E set domains"/>
    <property type="match status" value="1"/>
</dbReference>
<evidence type="ECO:0000259" key="12">
    <source>
        <dbReference type="Pfam" id="PF05425"/>
    </source>
</evidence>
<name>A0A1B3XIS1_9BACI</name>
<feature type="transmembrane region" description="Helical" evidence="9">
    <location>
        <begin position="182"/>
        <end position="201"/>
    </location>
</feature>
<keyword evidence="7" id="KW-0186">Copper</keyword>
<dbReference type="InterPro" id="IPR014755">
    <property type="entry name" value="Cu-Rt/internalin_Ig-like"/>
</dbReference>
<dbReference type="InterPro" id="IPR032693">
    <property type="entry name" value="YtkA-like_dom"/>
</dbReference>
<evidence type="ECO:0000256" key="1">
    <source>
        <dbReference type="ARBA" id="ARBA00004651"/>
    </source>
</evidence>
<feature type="domain" description="YtkA-like" evidence="13">
    <location>
        <begin position="445"/>
        <end position="526"/>
    </location>
</feature>
<feature type="transmembrane region" description="Helical" evidence="9">
    <location>
        <begin position="404"/>
        <end position="425"/>
    </location>
</feature>
<evidence type="ECO:0000313" key="14">
    <source>
        <dbReference type="EMBL" id="AOH53130.1"/>
    </source>
</evidence>
<keyword evidence="4" id="KW-0479">Metal-binding</keyword>
<dbReference type="Pfam" id="PF04234">
    <property type="entry name" value="CopC"/>
    <property type="match status" value="1"/>
</dbReference>
<dbReference type="PANTHER" id="PTHR34820">
    <property type="entry name" value="INNER MEMBRANE PROTEIN YEBZ"/>
    <property type="match status" value="1"/>
</dbReference>
<dbReference type="AlphaFoldDB" id="A0A1B3XIS1"/>
<evidence type="ECO:0000259" key="11">
    <source>
        <dbReference type="Pfam" id="PF04234"/>
    </source>
</evidence>
<feature type="transmembrane region" description="Helical" evidence="9">
    <location>
        <begin position="148"/>
        <end position="167"/>
    </location>
</feature>
<dbReference type="STRING" id="264697.ABE28_002115"/>
<dbReference type="OrthoDB" id="2353937at2"/>
<feature type="transmembrane region" description="Helical" evidence="9">
    <location>
        <begin position="376"/>
        <end position="395"/>
    </location>
</feature>
<evidence type="ECO:0000256" key="3">
    <source>
        <dbReference type="ARBA" id="ARBA00022692"/>
    </source>
</evidence>
<dbReference type="GO" id="GO:0006825">
    <property type="term" value="P:copper ion transport"/>
    <property type="evidence" value="ECO:0007669"/>
    <property type="project" value="InterPro"/>
</dbReference>
<keyword evidence="5 10" id="KW-0732">Signal</keyword>
<feature type="signal peptide" evidence="10">
    <location>
        <begin position="1"/>
        <end position="21"/>
    </location>
</feature>
<feature type="domain" description="CopC" evidence="11">
    <location>
        <begin position="24"/>
        <end position="119"/>
    </location>
</feature>